<organism evidence="2 3">
    <name type="scientific">Scleropages formosus</name>
    <name type="common">Asian bonytongue</name>
    <name type="synonym">Osteoglossum formosum</name>
    <dbReference type="NCBI Taxonomy" id="113540"/>
    <lineage>
        <taxon>Eukaryota</taxon>
        <taxon>Metazoa</taxon>
        <taxon>Chordata</taxon>
        <taxon>Craniata</taxon>
        <taxon>Vertebrata</taxon>
        <taxon>Euteleostomi</taxon>
        <taxon>Actinopterygii</taxon>
        <taxon>Neopterygii</taxon>
        <taxon>Teleostei</taxon>
        <taxon>Osteoglossocephala</taxon>
        <taxon>Osteoglossomorpha</taxon>
        <taxon>Osteoglossiformes</taxon>
        <taxon>Osteoglossidae</taxon>
        <taxon>Scleropages</taxon>
    </lineage>
</organism>
<proteinExistence type="predicted"/>
<dbReference type="GeneTree" id="ENSGT00940000177587"/>
<feature type="compositionally biased region" description="Low complexity" evidence="1">
    <location>
        <begin position="25"/>
        <end position="36"/>
    </location>
</feature>
<dbReference type="InterPro" id="IPR052655">
    <property type="entry name" value="AKNA_Centrosome-Trans_reg"/>
</dbReference>
<keyword evidence="3" id="KW-1185">Reference proteome</keyword>
<name>A0A8C9RS52_SCLFO</name>
<reference evidence="2 3" key="1">
    <citation type="submission" date="2019-04" db="EMBL/GenBank/DDBJ databases">
        <authorList>
            <consortium name="Wellcome Sanger Institute Data Sharing"/>
        </authorList>
    </citation>
    <scope>NUCLEOTIDE SEQUENCE [LARGE SCALE GENOMIC DNA]</scope>
</reference>
<evidence type="ECO:0000313" key="3">
    <source>
        <dbReference type="Proteomes" id="UP000694397"/>
    </source>
</evidence>
<dbReference type="Proteomes" id="UP000694397">
    <property type="component" value="Chromosome 3"/>
</dbReference>
<protein>
    <submittedName>
        <fullName evidence="2">Uncharacterized protein</fullName>
    </submittedName>
</protein>
<dbReference type="AlphaFoldDB" id="A0A8C9RS52"/>
<dbReference type="PANTHER" id="PTHR21510">
    <property type="entry name" value="AKNA DOMAIN-CONTAINING PROTEIN"/>
    <property type="match status" value="1"/>
</dbReference>
<dbReference type="PANTHER" id="PTHR21510:SF16">
    <property type="entry name" value="PROTEIN AKNAD1"/>
    <property type="match status" value="1"/>
</dbReference>
<dbReference type="Ensembl" id="ENSSFOT00015017990.2">
    <property type="protein sequence ID" value="ENSSFOP00015017788.2"/>
    <property type="gene ID" value="ENSSFOG00015011433.2"/>
</dbReference>
<feature type="compositionally biased region" description="Acidic residues" evidence="1">
    <location>
        <begin position="13"/>
        <end position="22"/>
    </location>
</feature>
<reference evidence="2" key="2">
    <citation type="submission" date="2025-08" db="UniProtKB">
        <authorList>
            <consortium name="Ensembl"/>
        </authorList>
    </citation>
    <scope>IDENTIFICATION</scope>
</reference>
<evidence type="ECO:0000256" key="1">
    <source>
        <dbReference type="SAM" id="MobiDB-lite"/>
    </source>
</evidence>
<evidence type="ECO:0000313" key="2">
    <source>
        <dbReference type="Ensembl" id="ENSSFOP00015017788.2"/>
    </source>
</evidence>
<sequence length="321" mass="36562">MDETRYSEPGNTSDEDQEDLPYDGDLVVTDTDLTTDQQNCVNEKQNLVPQDKTSNESMDHGHNEETGPVDNRTDNKASHSDITNLLLRHLSQEELFSSSKYIEAETLPEVSFIDSVEETVLTKLPHKLSQMGNPEILQSEHLENYESQRNECEPESEMVEVCGEQPEVRYRSRSPKLIDGNMQIPRARPYHELKYGQGQVHYPLPDFSKVLPKVKIPKGSDTGRPDSKLPSAQQGQPSPGFLRKSSKATIEVISQVLEDSIQLPEMAHMCSNQKKFHRDPSKSPEIVQHLQPHTIILPPPSFTLQMRFCCWYAVFFPYILL</sequence>
<feature type="region of interest" description="Disordered" evidence="1">
    <location>
        <begin position="1"/>
        <end position="77"/>
    </location>
</feature>
<feature type="compositionally biased region" description="Polar residues" evidence="1">
    <location>
        <begin position="37"/>
        <end position="52"/>
    </location>
</feature>
<feature type="compositionally biased region" description="Basic and acidic residues" evidence="1">
    <location>
        <begin position="53"/>
        <end position="77"/>
    </location>
</feature>
<dbReference type="OrthoDB" id="9045614at2759"/>
<accession>A0A8C9RS52</accession>
<feature type="region of interest" description="Disordered" evidence="1">
    <location>
        <begin position="213"/>
        <end position="241"/>
    </location>
</feature>
<reference evidence="2" key="3">
    <citation type="submission" date="2025-09" db="UniProtKB">
        <authorList>
            <consortium name="Ensembl"/>
        </authorList>
    </citation>
    <scope>IDENTIFICATION</scope>
</reference>